<proteinExistence type="predicted"/>
<feature type="compositionally biased region" description="Polar residues" evidence="3">
    <location>
        <begin position="363"/>
        <end position="373"/>
    </location>
</feature>
<dbReference type="SMART" id="SM00382">
    <property type="entry name" value="AAA"/>
    <property type="match status" value="1"/>
</dbReference>
<protein>
    <recommendedName>
        <fullName evidence="4">FtsK domain-containing protein</fullName>
    </recommendedName>
</protein>
<dbReference type="InterPro" id="IPR003593">
    <property type="entry name" value="AAA+_ATPase"/>
</dbReference>
<comment type="caution">
    <text evidence="5">The sequence shown here is derived from an EMBL/GenBank/DDBJ whole genome shotgun (WGS) entry which is preliminary data.</text>
</comment>
<evidence type="ECO:0000313" key="5">
    <source>
        <dbReference type="EMBL" id="KGA16273.1"/>
    </source>
</evidence>
<dbReference type="AlphaFoldDB" id="A0A094SDL5"/>
<keyword evidence="1" id="KW-0547">Nucleotide-binding</keyword>
<organism evidence="5">
    <name type="scientific">freshwater metagenome</name>
    <dbReference type="NCBI Taxonomy" id="449393"/>
    <lineage>
        <taxon>unclassified sequences</taxon>
        <taxon>metagenomes</taxon>
        <taxon>ecological metagenomes</taxon>
    </lineage>
</organism>
<gene>
    <name evidence="5" type="ORF">GM51_12990</name>
</gene>
<dbReference type="Gene3D" id="3.40.50.300">
    <property type="entry name" value="P-loop containing nucleotide triphosphate hydrolases"/>
    <property type="match status" value="1"/>
</dbReference>
<dbReference type="GO" id="GO:0005524">
    <property type="term" value="F:ATP binding"/>
    <property type="evidence" value="ECO:0007669"/>
    <property type="project" value="UniProtKB-KW"/>
</dbReference>
<dbReference type="PROSITE" id="PS50901">
    <property type="entry name" value="FTSK"/>
    <property type="match status" value="1"/>
</dbReference>
<feature type="region of interest" description="Disordered" evidence="3">
    <location>
        <begin position="355"/>
        <end position="406"/>
    </location>
</feature>
<dbReference type="PANTHER" id="PTHR22683:SF1">
    <property type="entry name" value="TYPE VII SECRETION SYSTEM PROTEIN ESSC"/>
    <property type="match status" value="1"/>
</dbReference>
<dbReference type="InterPro" id="IPR050206">
    <property type="entry name" value="FtsK/SpoIIIE/SftA"/>
</dbReference>
<evidence type="ECO:0000256" key="3">
    <source>
        <dbReference type="SAM" id="MobiDB-lite"/>
    </source>
</evidence>
<reference evidence="5" key="1">
    <citation type="submission" date="2014-06" db="EMBL/GenBank/DDBJ databases">
        <title>Key roles for freshwater Actinobacteria revealed by deep metagenomic sequencing.</title>
        <authorList>
            <person name="Ghai R."/>
            <person name="Mizuno C.M."/>
            <person name="Picazo A."/>
            <person name="Camacho A."/>
            <person name="Rodriguez-Valera F."/>
        </authorList>
    </citation>
    <scope>NUCLEOTIDE SEQUENCE</scope>
</reference>
<accession>A0A094SDL5</accession>
<dbReference type="Pfam" id="PF01580">
    <property type="entry name" value="FtsK_SpoIIIE"/>
    <property type="match status" value="1"/>
</dbReference>
<evidence type="ECO:0000259" key="4">
    <source>
        <dbReference type="PROSITE" id="PS50901"/>
    </source>
</evidence>
<dbReference type="SUPFAM" id="SSF52540">
    <property type="entry name" value="P-loop containing nucleoside triphosphate hydrolases"/>
    <property type="match status" value="1"/>
</dbReference>
<feature type="domain" description="FtsK" evidence="4">
    <location>
        <begin position="126"/>
        <end position="306"/>
    </location>
</feature>
<dbReference type="InterPro" id="IPR027417">
    <property type="entry name" value="P-loop_NTPase"/>
</dbReference>
<dbReference type="GO" id="GO:0003677">
    <property type="term" value="F:DNA binding"/>
    <property type="evidence" value="ECO:0007669"/>
    <property type="project" value="InterPro"/>
</dbReference>
<dbReference type="InterPro" id="IPR002543">
    <property type="entry name" value="FtsK_dom"/>
</dbReference>
<dbReference type="EMBL" id="JNSL01000089">
    <property type="protein sequence ID" value="KGA16273.1"/>
    <property type="molecule type" value="Genomic_DNA"/>
</dbReference>
<dbReference type="PANTHER" id="PTHR22683">
    <property type="entry name" value="SPORULATION PROTEIN RELATED"/>
    <property type="match status" value="1"/>
</dbReference>
<evidence type="ECO:0000256" key="2">
    <source>
        <dbReference type="ARBA" id="ARBA00022840"/>
    </source>
</evidence>
<sequence length="406" mass="44620">MQLIWYLPSLIIGLTAGFSSGYWQLALISTLMVSLMLGVSLYKNRYPVFEPDSRIDVSAGQVAIANRVLPRFELFWKKQWHELLIANHARQIAPDFLAWTKDQIFEHGFDLDQSQSLQLWIGANNSSQKVLSLATEGPHLIIVGPTGSGKSELLKLFLSSLLQQRSCDLVLFDFKGGATLEQFEPQAVGLATDLDPSKQKQLWHFVSGELEKREQIFASRQVSGIEQFNELGEQMSEIVVVVDEFAAALVTGAKALSCLEDVCARGRSLGVHLIAATQSLTGIPRSMLTNLRARIAMASSDPIDLVQLGFNPSKLSIASVSGWGGGYLATANTSAEAFYFPLGFKPKPKLEVLIPSGEPPQPARSQLLRQMYSSPEPKQDQPAAPASIPESKLLSRMEGLRWSGHK</sequence>
<evidence type="ECO:0000256" key="1">
    <source>
        <dbReference type="ARBA" id="ARBA00022741"/>
    </source>
</evidence>
<name>A0A094SDL5_9ZZZZ</name>
<keyword evidence="2" id="KW-0067">ATP-binding</keyword>